<dbReference type="InterPro" id="IPR019855">
    <property type="entry name" value="CRISPR-assoc_Cas1_NMENI"/>
</dbReference>
<evidence type="ECO:0000256" key="6">
    <source>
        <dbReference type="ARBA" id="ARBA00023118"/>
    </source>
</evidence>
<dbReference type="Proteomes" id="UP001055911">
    <property type="component" value="Chromosome"/>
</dbReference>
<protein>
    <recommendedName>
        <fullName evidence="10">CRISPR-associated endonuclease Cas1</fullName>
        <ecNumber evidence="10">3.1.-.-</ecNumber>
    </recommendedName>
</protein>
<dbReference type="InterPro" id="IPR002729">
    <property type="entry name" value="CRISPR-assoc_Cas1"/>
</dbReference>
<dbReference type="Gene3D" id="3.100.10.20">
    <property type="entry name" value="CRISPR-associated endonuclease Cas1, N-terminal domain"/>
    <property type="match status" value="1"/>
</dbReference>
<dbReference type="AlphaFoldDB" id="A0A9Q8ZQW1"/>
<keyword evidence="6 10" id="KW-0051">Antiviral defense</keyword>
<dbReference type="PANTHER" id="PTHR34353:SF2">
    <property type="entry name" value="CRISPR-ASSOCIATED ENDONUCLEASE CAS1 1"/>
    <property type="match status" value="1"/>
</dbReference>
<dbReference type="GO" id="GO:0004520">
    <property type="term" value="F:DNA endonuclease activity"/>
    <property type="evidence" value="ECO:0007669"/>
    <property type="project" value="InterPro"/>
</dbReference>
<feature type="binding site" evidence="10">
    <location>
        <position position="146"/>
    </location>
    <ligand>
        <name>Mn(2+)</name>
        <dbReference type="ChEBI" id="CHEBI:29035"/>
    </ligand>
</feature>
<keyword evidence="7 10" id="KW-0238">DNA-binding</keyword>
<comment type="subunit">
    <text evidence="9 10">Homodimer, forms a heterotetramer with a Cas2 homodimer.</text>
</comment>
<evidence type="ECO:0000313" key="11">
    <source>
        <dbReference type="EMBL" id="USS88842.1"/>
    </source>
</evidence>
<dbReference type="InterPro" id="IPR042206">
    <property type="entry name" value="CRISPR-assoc_Cas1_C"/>
</dbReference>
<dbReference type="PANTHER" id="PTHR34353">
    <property type="entry name" value="CRISPR-ASSOCIATED ENDONUCLEASE CAS1 1"/>
    <property type="match status" value="1"/>
</dbReference>
<dbReference type="EMBL" id="CP097119">
    <property type="protein sequence ID" value="USS88842.1"/>
    <property type="molecule type" value="Genomic_DNA"/>
</dbReference>
<dbReference type="InterPro" id="IPR050646">
    <property type="entry name" value="Cas1"/>
</dbReference>
<dbReference type="GO" id="GO:0046872">
    <property type="term" value="F:metal ion binding"/>
    <property type="evidence" value="ECO:0007669"/>
    <property type="project" value="UniProtKB-UniRule"/>
</dbReference>
<keyword evidence="1 10" id="KW-0540">Nuclease</keyword>
<dbReference type="GO" id="GO:0043571">
    <property type="term" value="P:maintenance of CRISPR repeat elements"/>
    <property type="evidence" value="ECO:0007669"/>
    <property type="project" value="UniProtKB-UniRule"/>
</dbReference>
<keyword evidence="3 10" id="KW-0255">Endonuclease</keyword>
<dbReference type="InterPro" id="IPR042211">
    <property type="entry name" value="CRISPR-assoc_Cas1_N"/>
</dbReference>
<organism evidence="11 12">
    <name type="scientific">Fructilactobacillus cliffordii</name>
    <dbReference type="NCBI Taxonomy" id="2940299"/>
    <lineage>
        <taxon>Bacteria</taxon>
        <taxon>Bacillati</taxon>
        <taxon>Bacillota</taxon>
        <taxon>Bacilli</taxon>
        <taxon>Lactobacillales</taxon>
        <taxon>Lactobacillaceae</taxon>
        <taxon>Fructilactobacillus</taxon>
    </lineage>
</organism>
<evidence type="ECO:0000256" key="4">
    <source>
        <dbReference type="ARBA" id="ARBA00022801"/>
    </source>
</evidence>
<dbReference type="EC" id="3.1.-.-" evidence="10"/>
<keyword evidence="12" id="KW-1185">Reference proteome</keyword>
<dbReference type="Pfam" id="PF01867">
    <property type="entry name" value="Cas_Cas1"/>
    <property type="match status" value="1"/>
</dbReference>
<dbReference type="RefSeq" id="WP_252766359.1">
    <property type="nucleotide sequence ID" value="NZ_CP097119.1"/>
</dbReference>
<proteinExistence type="inferred from homology"/>
<comment type="cofactor">
    <cofactor evidence="10">
        <name>Mg(2+)</name>
        <dbReference type="ChEBI" id="CHEBI:18420"/>
    </cofactor>
    <cofactor evidence="10">
        <name>Mn(2+)</name>
        <dbReference type="ChEBI" id="CHEBI:29035"/>
    </cofactor>
</comment>
<comment type="similarity">
    <text evidence="10">Belongs to the CRISPR-associated endonuclease Cas1 family.</text>
</comment>
<evidence type="ECO:0000256" key="3">
    <source>
        <dbReference type="ARBA" id="ARBA00022759"/>
    </source>
</evidence>
<evidence type="ECO:0000256" key="10">
    <source>
        <dbReference type="HAMAP-Rule" id="MF_01470"/>
    </source>
</evidence>
<keyword evidence="5 10" id="KW-0460">Magnesium</keyword>
<sequence length="301" mass="34455">MGWRSIVVTQHAKISYSGRRVIVQTNQNINEIPIDDIEVLLISTTQAVITARAVSELARAAVKVIFSDDTGEPVCETVDYLPNNRSVSLLQQQFNWDVARKEMLWTWLVTAKIQMQITVLQKQQIDTSELDYEFHKIEVNDISNREAVVARKYFPLLFETGFERRNFQPANAALNYGYSILLSFINRNIVATGCLTQLGIHHHNDENQFNLGSDLMEPFRPIIDWWVSEQDISELTPEIKIQLVDLLNLELKFNGQNTILRNALKTHVTNCVSYLNGERETAKVEVELGDEISDHALNRNV</sequence>
<reference evidence="11" key="1">
    <citation type="submission" date="2022-05" db="EMBL/GenBank/DDBJ databases">
        <authorList>
            <person name="Oliphant S.A."/>
            <person name="Watson-Haigh N.S."/>
            <person name="Sumby K.M."/>
            <person name="Gardner J.M."/>
            <person name="Jiranek V."/>
        </authorList>
    </citation>
    <scope>NUCLEOTIDE SEQUENCE</scope>
    <source>
        <strain evidence="11">KI4_B1</strain>
    </source>
</reference>
<dbReference type="NCBIfam" id="TIGR00287">
    <property type="entry name" value="cas1"/>
    <property type="match status" value="1"/>
</dbReference>
<evidence type="ECO:0000256" key="1">
    <source>
        <dbReference type="ARBA" id="ARBA00022722"/>
    </source>
</evidence>
<evidence type="ECO:0000256" key="8">
    <source>
        <dbReference type="ARBA" id="ARBA00023211"/>
    </source>
</evidence>
<feature type="binding site" evidence="10">
    <location>
        <position position="217"/>
    </location>
    <ligand>
        <name>Mn(2+)</name>
        <dbReference type="ChEBI" id="CHEBI:29035"/>
    </ligand>
</feature>
<feature type="binding site" evidence="10">
    <location>
        <position position="202"/>
    </location>
    <ligand>
        <name>Mn(2+)</name>
        <dbReference type="ChEBI" id="CHEBI:29035"/>
    </ligand>
</feature>
<dbReference type="HAMAP" id="MF_01470">
    <property type="entry name" value="Cas1"/>
    <property type="match status" value="1"/>
</dbReference>
<dbReference type="NCBIfam" id="TIGR03639">
    <property type="entry name" value="cas1_NMENI"/>
    <property type="match status" value="1"/>
</dbReference>
<evidence type="ECO:0000256" key="9">
    <source>
        <dbReference type="ARBA" id="ARBA00038592"/>
    </source>
</evidence>
<dbReference type="GO" id="GO:0016787">
    <property type="term" value="F:hydrolase activity"/>
    <property type="evidence" value="ECO:0007669"/>
    <property type="project" value="UniProtKB-KW"/>
</dbReference>
<dbReference type="GO" id="GO:0051607">
    <property type="term" value="P:defense response to virus"/>
    <property type="evidence" value="ECO:0007669"/>
    <property type="project" value="UniProtKB-UniRule"/>
</dbReference>
<accession>A0A9Q8ZQW1</accession>
<dbReference type="Gene3D" id="1.20.120.920">
    <property type="entry name" value="CRISPR-associated endonuclease Cas1, C-terminal domain"/>
    <property type="match status" value="1"/>
</dbReference>
<evidence type="ECO:0000256" key="5">
    <source>
        <dbReference type="ARBA" id="ARBA00022842"/>
    </source>
</evidence>
<comment type="function">
    <text evidence="10">CRISPR (clustered regularly interspaced short palindromic repeat), is an adaptive immune system that provides protection against mobile genetic elements (viruses, transposable elements and conjugative plasmids). CRISPR clusters contain spacers, sequences complementary to antecedent mobile elements, and target invading nucleic acids. CRISPR clusters are transcribed and processed into CRISPR RNA (crRNA). Acts as a dsDNA endonuclease. Involved in the integration of spacer DNA into the CRISPR cassette.</text>
</comment>
<evidence type="ECO:0000256" key="7">
    <source>
        <dbReference type="ARBA" id="ARBA00023125"/>
    </source>
</evidence>
<dbReference type="GO" id="GO:0003677">
    <property type="term" value="F:DNA binding"/>
    <property type="evidence" value="ECO:0007669"/>
    <property type="project" value="UniProtKB-KW"/>
</dbReference>
<gene>
    <name evidence="10 11" type="primary">cas1</name>
    <name evidence="11" type="ORF">M3M40_04970</name>
</gene>
<name>A0A9Q8ZQW1_9LACO</name>
<keyword evidence="2 10" id="KW-0479">Metal-binding</keyword>
<keyword evidence="8 10" id="KW-0464">Manganese</keyword>
<keyword evidence="4 10" id="KW-0378">Hydrolase</keyword>
<evidence type="ECO:0000313" key="12">
    <source>
        <dbReference type="Proteomes" id="UP001055911"/>
    </source>
</evidence>
<evidence type="ECO:0000256" key="2">
    <source>
        <dbReference type="ARBA" id="ARBA00022723"/>
    </source>
</evidence>